<reference evidence="2" key="1">
    <citation type="submission" date="2022-03" db="EMBL/GenBank/DDBJ databases">
        <authorList>
            <person name="Alioto T."/>
            <person name="Alioto T."/>
            <person name="Gomez Garrido J."/>
        </authorList>
    </citation>
    <scope>NUCLEOTIDE SEQUENCE</scope>
</reference>
<evidence type="ECO:0000313" key="2">
    <source>
        <dbReference type="EMBL" id="CAH2327789.1"/>
    </source>
</evidence>
<feature type="region of interest" description="Disordered" evidence="1">
    <location>
        <begin position="64"/>
        <end position="131"/>
    </location>
</feature>
<dbReference type="PANTHER" id="PTHR31635">
    <property type="entry name" value="REVERSE TRANSCRIPTASE DOMAIN-CONTAINING PROTEIN-RELATED"/>
    <property type="match status" value="1"/>
</dbReference>
<keyword evidence="3" id="KW-1185">Reference proteome</keyword>
<evidence type="ECO:0000313" key="3">
    <source>
        <dbReference type="Proteomes" id="UP001295444"/>
    </source>
</evidence>
<feature type="compositionally biased region" description="Polar residues" evidence="1">
    <location>
        <begin position="68"/>
        <end position="80"/>
    </location>
</feature>
<dbReference type="Proteomes" id="UP001295444">
    <property type="component" value="Chromosome 13"/>
</dbReference>
<name>A0AAD1TPR5_PELCU</name>
<sequence>MMDTDTANAMEEPITAEELSQALKMAKNGKSPGPDGFTIKYYRTYRDALIPHLLAMLNTLREGDNVGHKTSTMTEPSCRTRTPHDTRHPPYHTLNQPHSLNTKTIQHLHQSHPTTHSTTQTHHHDASLTNP</sequence>
<evidence type="ECO:0008006" key="4">
    <source>
        <dbReference type="Google" id="ProtNLM"/>
    </source>
</evidence>
<organism evidence="2 3">
    <name type="scientific">Pelobates cultripes</name>
    <name type="common">Western spadefoot toad</name>
    <dbReference type="NCBI Taxonomy" id="61616"/>
    <lineage>
        <taxon>Eukaryota</taxon>
        <taxon>Metazoa</taxon>
        <taxon>Chordata</taxon>
        <taxon>Craniata</taxon>
        <taxon>Vertebrata</taxon>
        <taxon>Euteleostomi</taxon>
        <taxon>Amphibia</taxon>
        <taxon>Batrachia</taxon>
        <taxon>Anura</taxon>
        <taxon>Pelobatoidea</taxon>
        <taxon>Pelobatidae</taxon>
        <taxon>Pelobates</taxon>
    </lineage>
</organism>
<feature type="compositionally biased region" description="Basic and acidic residues" evidence="1">
    <location>
        <begin position="122"/>
        <end position="131"/>
    </location>
</feature>
<feature type="compositionally biased region" description="Polar residues" evidence="1">
    <location>
        <begin position="93"/>
        <end position="105"/>
    </location>
</feature>
<accession>A0AAD1TPR5</accession>
<protein>
    <recommendedName>
        <fullName evidence="4">Reverse transcriptase</fullName>
    </recommendedName>
</protein>
<gene>
    <name evidence="2" type="ORF">PECUL_23A049556</name>
</gene>
<dbReference type="EMBL" id="OW240924">
    <property type="protein sequence ID" value="CAH2327789.1"/>
    <property type="molecule type" value="Genomic_DNA"/>
</dbReference>
<dbReference type="PANTHER" id="PTHR31635:SF196">
    <property type="entry name" value="REVERSE TRANSCRIPTASE DOMAIN-CONTAINING PROTEIN-RELATED"/>
    <property type="match status" value="1"/>
</dbReference>
<dbReference type="AlphaFoldDB" id="A0AAD1TPR5"/>
<proteinExistence type="predicted"/>
<evidence type="ECO:0000256" key="1">
    <source>
        <dbReference type="SAM" id="MobiDB-lite"/>
    </source>
</evidence>
<feature type="compositionally biased region" description="Low complexity" evidence="1">
    <location>
        <begin position="107"/>
        <end position="120"/>
    </location>
</feature>